<feature type="transmembrane region" description="Helical" evidence="1">
    <location>
        <begin position="222"/>
        <end position="242"/>
    </location>
</feature>
<feature type="transmembrane region" description="Helical" evidence="1">
    <location>
        <begin position="12"/>
        <end position="35"/>
    </location>
</feature>
<dbReference type="EMBL" id="NRQW01000480">
    <property type="protein sequence ID" value="PLZ86100.1"/>
    <property type="molecule type" value="Genomic_DNA"/>
</dbReference>
<keyword evidence="1" id="KW-1133">Transmembrane helix</keyword>
<dbReference type="PANTHER" id="PTHR23528">
    <property type="match status" value="1"/>
</dbReference>
<feature type="transmembrane region" description="Helical" evidence="1">
    <location>
        <begin position="182"/>
        <end position="202"/>
    </location>
</feature>
<dbReference type="Proteomes" id="UP000235036">
    <property type="component" value="Unassembled WGS sequence"/>
</dbReference>
<keyword evidence="1" id="KW-0812">Transmembrane</keyword>
<feature type="transmembrane region" description="Helical" evidence="1">
    <location>
        <begin position="154"/>
        <end position="176"/>
    </location>
</feature>
<evidence type="ECO:0000256" key="1">
    <source>
        <dbReference type="SAM" id="Phobius"/>
    </source>
</evidence>
<feature type="transmembrane region" description="Helical" evidence="1">
    <location>
        <begin position="122"/>
        <end position="147"/>
    </location>
</feature>
<comment type="caution">
    <text evidence="2">The sequence shown here is derived from an EMBL/GenBank/DDBJ whole genome shotgun (WGS) entry which is preliminary data.</text>
</comment>
<feature type="transmembrane region" description="Helical" evidence="1">
    <location>
        <begin position="340"/>
        <end position="361"/>
    </location>
</feature>
<dbReference type="InterPro" id="IPR036259">
    <property type="entry name" value="MFS_trans_sf"/>
</dbReference>
<gene>
    <name evidence="2" type="ORF">CEN44_20745</name>
</gene>
<proteinExistence type="predicted"/>
<sequence length="402" mass="43067">MEQNPKIMTQPKILWLQVWSLAGVQGAIIICWLIYNLYLPKLLVGFGFPESLAVGIIILENALAVVMEPLMGALCDQAKYRVGSSYPFITLGVILSSVLFIAIPCIVTFVPPSDVTKLLLPIALVAWALAMTVFRSPIFALLVYYAIPPQLPSALSVVIFVGGVAGAFRGVASNFILTLGPIFTFAIGSFILLGAAATLRLFNPPNTPVDQTQTWTKPEHFLRSLALILCTGVGVALGSRLLMDALSKLLKVNLNTDNVDGLMLFINLAIAFAFIPAGSLAVKIGNRVAMIIGVGIATIFLMMILYLGTYVPVIILGVCGFSLIVNGGIPFAFSLVRPRWAGLAVGMYFAGFALVGSLFPVVFPQPQLITPEIGVWVSAIAFVFTGICVASSRTPSEELEDR</sequence>
<evidence type="ECO:0000313" key="2">
    <source>
        <dbReference type="EMBL" id="PLZ86100.1"/>
    </source>
</evidence>
<feature type="transmembrane region" description="Helical" evidence="1">
    <location>
        <begin position="262"/>
        <end position="281"/>
    </location>
</feature>
<keyword evidence="1" id="KW-0472">Membrane</keyword>
<feature type="transmembrane region" description="Helical" evidence="1">
    <location>
        <begin position="313"/>
        <end position="333"/>
    </location>
</feature>
<organism evidence="2 3">
    <name type="scientific">Fischerella muscicola CCMEE 5323</name>
    <dbReference type="NCBI Taxonomy" id="2019572"/>
    <lineage>
        <taxon>Bacteria</taxon>
        <taxon>Bacillati</taxon>
        <taxon>Cyanobacteriota</taxon>
        <taxon>Cyanophyceae</taxon>
        <taxon>Nostocales</taxon>
        <taxon>Hapalosiphonaceae</taxon>
        <taxon>Fischerella</taxon>
    </lineage>
</organism>
<feature type="transmembrane region" description="Helical" evidence="1">
    <location>
        <begin position="47"/>
        <end position="67"/>
    </location>
</feature>
<protein>
    <submittedName>
        <fullName evidence="2">MFS transporter</fullName>
    </submittedName>
</protein>
<feature type="transmembrane region" description="Helical" evidence="1">
    <location>
        <begin position="88"/>
        <end position="110"/>
    </location>
</feature>
<feature type="transmembrane region" description="Helical" evidence="1">
    <location>
        <begin position="373"/>
        <end position="392"/>
    </location>
</feature>
<dbReference type="SUPFAM" id="SSF103473">
    <property type="entry name" value="MFS general substrate transporter"/>
    <property type="match status" value="1"/>
</dbReference>
<name>A0A2N6JYN7_FISMU</name>
<dbReference type="GO" id="GO:0022857">
    <property type="term" value="F:transmembrane transporter activity"/>
    <property type="evidence" value="ECO:0007669"/>
    <property type="project" value="InterPro"/>
</dbReference>
<evidence type="ECO:0000313" key="3">
    <source>
        <dbReference type="Proteomes" id="UP000235036"/>
    </source>
</evidence>
<dbReference type="Gene3D" id="1.20.1250.20">
    <property type="entry name" value="MFS general substrate transporter like domains"/>
    <property type="match status" value="2"/>
</dbReference>
<dbReference type="InterPro" id="IPR011701">
    <property type="entry name" value="MFS"/>
</dbReference>
<reference evidence="2 3" key="1">
    <citation type="submission" date="2017-08" db="EMBL/GenBank/DDBJ databases">
        <title>Genomes of Fischerella (Mastigocladus) sp. strains.</title>
        <authorList>
            <person name="Miller S.R."/>
        </authorList>
    </citation>
    <scope>NUCLEOTIDE SEQUENCE [LARGE SCALE GENOMIC DNA]</scope>
    <source>
        <strain evidence="2 3">CCMEE 5323</strain>
    </source>
</reference>
<keyword evidence="3" id="KW-1185">Reference proteome</keyword>
<dbReference type="AlphaFoldDB" id="A0A2N6JYN7"/>
<accession>A0A2N6JYN7</accession>
<dbReference type="PANTHER" id="PTHR23528:SF1">
    <property type="entry name" value="MAJOR FACILITATOR SUPERFAMILY (MFS) PROFILE DOMAIN-CONTAINING PROTEIN"/>
    <property type="match status" value="1"/>
</dbReference>
<feature type="transmembrane region" description="Helical" evidence="1">
    <location>
        <begin position="288"/>
        <end position="307"/>
    </location>
</feature>
<dbReference type="RefSeq" id="WP_016868775.1">
    <property type="nucleotide sequence ID" value="NZ_CAWNVR010000602.1"/>
</dbReference>
<dbReference type="Pfam" id="PF07690">
    <property type="entry name" value="MFS_1"/>
    <property type="match status" value="1"/>
</dbReference>